<dbReference type="Pfam" id="PF01966">
    <property type="entry name" value="HD"/>
    <property type="match status" value="1"/>
</dbReference>
<gene>
    <name evidence="3" type="ORF">P3F81_03755</name>
</gene>
<dbReference type="SMART" id="SM00471">
    <property type="entry name" value="HDc"/>
    <property type="match status" value="1"/>
</dbReference>
<keyword evidence="1" id="KW-0378">Hydrolase</keyword>
<name>A0A9Y2EUA0_9FIRM</name>
<evidence type="ECO:0000259" key="2">
    <source>
        <dbReference type="PROSITE" id="PS51831"/>
    </source>
</evidence>
<dbReference type="Pfam" id="PF13286">
    <property type="entry name" value="HD_assoc"/>
    <property type="match status" value="1"/>
</dbReference>
<dbReference type="InterPro" id="IPR051094">
    <property type="entry name" value="Diverse_Catalytic_Enzymes"/>
</dbReference>
<dbReference type="KEGG" id="sgbi:P3F81_03755"/>
<dbReference type="AlphaFoldDB" id="A0A9Y2EUA0"/>
<proteinExistence type="predicted"/>
<dbReference type="CDD" id="cd00077">
    <property type="entry name" value="HDc"/>
    <property type="match status" value="1"/>
</dbReference>
<dbReference type="NCBIfam" id="TIGR01353">
    <property type="entry name" value="dGTP_triPase"/>
    <property type="match status" value="1"/>
</dbReference>
<dbReference type="SUPFAM" id="SSF109604">
    <property type="entry name" value="HD-domain/PDEase-like"/>
    <property type="match status" value="1"/>
</dbReference>
<dbReference type="InterPro" id="IPR026875">
    <property type="entry name" value="PHydrolase_assoc_dom"/>
</dbReference>
<dbReference type="GO" id="GO:0016793">
    <property type="term" value="F:triphosphoric monoester hydrolase activity"/>
    <property type="evidence" value="ECO:0007669"/>
    <property type="project" value="InterPro"/>
</dbReference>
<protein>
    <submittedName>
        <fullName evidence="3">Deoxyguanosinetriphosphate triphosphohydrolase</fullName>
    </submittedName>
</protein>
<feature type="domain" description="HD" evidence="2">
    <location>
        <begin position="73"/>
        <end position="183"/>
    </location>
</feature>
<dbReference type="InterPro" id="IPR006674">
    <property type="entry name" value="HD_domain"/>
</dbReference>
<dbReference type="InterPro" id="IPR006261">
    <property type="entry name" value="dGTPase"/>
</dbReference>
<evidence type="ECO:0000256" key="1">
    <source>
        <dbReference type="ARBA" id="ARBA00022801"/>
    </source>
</evidence>
<dbReference type="PANTHER" id="PTHR35795:SF1">
    <property type="entry name" value="BIS(5'-NUCLEOSYL)-TETRAPHOSPHATASE, SYMMETRICAL"/>
    <property type="match status" value="1"/>
</dbReference>
<dbReference type="PANTHER" id="PTHR35795">
    <property type="entry name" value="SLR1885 PROTEIN"/>
    <property type="match status" value="1"/>
</dbReference>
<reference evidence="3" key="1">
    <citation type="submission" date="2023-03" db="EMBL/GenBank/DDBJ databases">
        <title>Selenobaculum gbiensis gen. nov. sp. nov., a new bacterium isolated from the gut microbiota of IBD patient.</title>
        <authorList>
            <person name="Yeo S."/>
            <person name="Park H."/>
            <person name="Huh C.S."/>
        </authorList>
    </citation>
    <scope>NUCLEOTIDE SEQUENCE</scope>
    <source>
        <strain evidence="3">ICN-92133</strain>
    </source>
</reference>
<evidence type="ECO:0000313" key="4">
    <source>
        <dbReference type="Proteomes" id="UP001243623"/>
    </source>
</evidence>
<sequence>MTIREGIEEREYLNLSPLACKSKDSKRRFKEEPCDFRTDFQRDRDRIIHSKAFRRLKHKTQVYIAPGDHYRMRMTHSLEVAQIARTIARGLNLNEDLTEAAALGHDVGHTPFGHVGEDAMKEILGHFRHNEQSLRVVEYLEQNGEGLNLTNEVKDAILNHSGRNLPSTLEGKIVRISDRIAYLCHDYDDGIRAGRLTPNMLPKDVAEIFGIRPSKMITAMVSDMILTSSGKNDIILSESVQKSMDEFRDFMFETIYHAKDLEIERKKAAYVIHTLYEYFFSHPDKLPEDFRKRENRWGLALTVADYIAGLTDLFAIKTFEDIFIPSTMFGD</sequence>
<keyword evidence="4" id="KW-1185">Reference proteome</keyword>
<dbReference type="NCBIfam" id="NF002327">
    <property type="entry name" value="PRK01286.1-2"/>
    <property type="match status" value="1"/>
</dbReference>
<accession>A0A9Y2EUA0</accession>
<evidence type="ECO:0000313" key="3">
    <source>
        <dbReference type="EMBL" id="WIW71435.1"/>
    </source>
</evidence>
<dbReference type="EMBL" id="CP120678">
    <property type="protein sequence ID" value="WIW71435.1"/>
    <property type="molecule type" value="Genomic_DNA"/>
</dbReference>
<dbReference type="Gene3D" id="1.10.3210.10">
    <property type="entry name" value="Hypothetical protein af1432"/>
    <property type="match status" value="1"/>
</dbReference>
<dbReference type="RefSeq" id="WP_147667746.1">
    <property type="nucleotide sequence ID" value="NZ_CP120678.1"/>
</dbReference>
<dbReference type="PROSITE" id="PS51831">
    <property type="entry name" value="HD"/>
    <property type="match status" value="1"/>
</dbReference>
<organism evidence="3 4">
    <name type="scientific">Selenobaculum gibii</name>
    <dbReference type="NCBI Taxonomy" id="3054208"/>
    <lineage>
        <taxon>Bacteria</taxon>
        <taxon>Bacillati</taxon>
        <taxon>Bacillota</taxon>
        <taxon>Negativicutes</taxon>
        <taxon>Selenomonadales</taxon>
        <taxon>Selenomonadaceae</taxon>
        <taxon>Selenobaculum</taxon>
    </lineage>
</organism>
<dbReference type="Proteomes" id="UP001243623">
    <property type="component" value="Chromosome"/>
</dbReference>
<dbReference type="InterPro" id="IPR003607">
    <property type="entry name" value="HD/PDEase_dom"/>
</dbReference>